<evidence type="ECO:0000256" key="11">
    <source>
        <dbReference type="SAM" id="Phobius"/>
    </source>
</evidence>
<evidence type="ECO:0000259" key="12">
    <source>
        <dbReference type="PROSITE" id="PS50109"/>
    </source>
</evidence>
<dbReference type="PRINTS" id="PR00344">
    <property type="entry name" value="BCTRLSENSOR"/>
</dbReference>
<accession>A0A318S2M5</accession>
<dbReference type="SMART" id="SM00387">
    <property type="entry name" value="HATPase_c"/>
    <property type="match status" value="1"/>
</dbReference>
<dbReference type="SUPFAM" id="SSF55874">
    <property type="entry name" value="ATPase domain of HSP90 chaperone/DNA topoisomerase II/histidine kinase"/>
    <property type="match status" value="1"/>
</dbReference>
<proteinExistence type="predicted"/>
<dbReference type="InterPro" id="IPR004358">
    <property type="entry name" value="Sig_transdc_His_kin-like_C"/>
</dbReference>
<feature type="modified residue" description="4-aspartylphosphate" evidence="9">
    <location>
        <position position="833"/>
    </location>
</feature>
<name>A0A318S2M5_9DEIO</name>
<dbReference type="SUPFAM" id="SSF47384">
    <property type="entry name" value="Homodimeric domain of signal transducing histidine kinase"/>
    <property type="match status" value="1"/>
</dbReference>
<organism evidence="15 16">
    <name type="scientific">Deinococcus yavapaiensis KR-236</name>
    <dbReference type="NCBI Taxonomy" id="694435"/>
    <lineage>
        <taxon>Bacteria</taxon>
        <taxon>Thermotogati</taxon>
        <taxon>Deinococcota</taxon>
        <taxon>Deinococci</taxon>
        <taxon>Deinococcales</taxon>
        <taxon>Deinococcaceae</taxon>
        <taxon>Deinococcus</taxon>
    </lineage>
</organism>
<dbReference type="EC" id="2.7.13.3" evidence="3"/>
<dbReference type="InterPro" id="IPR036890">
    <property type="entry name" value="HATPase_C_sf"/>
</dbReference>
<feature type="transmembrane region" description="Helical" evidence="11">
    <location>
        <begin position="210"/>
        <end position="230"/>
    </location>
</feature>
<feature type="domain" description="Response regulatory" evidence="13">
    <location>
        <begin position="785"/>
        <end position="895"/>
    </location>
</feature>
<evidence type="ECO:0000256" key="5">
    <source>
        <dbReference type="ARBA" id="ARBA00022679"/>
    </source>
</evidence>
<dbReference type="Pfam" id="PF00512">
    <property type="entry name" value="HisKA"/>
    <property type="match status" value="1"/>
</dbReference>
<dbReference type="InterPro" id="IPR011006">
    <property type="entry name" value="CheY-like_superfamily"/>
</dbReference>
<dbReference type="RefSeq" id="WP_146237397.1">
    <property type="nucleotide sequence ID" value="NZ_QJSX01000021.1"/>
</dbReference>
<dbReference type="PANTHER" id="PTHR43047:SF72">
    <property type="entry name" value="OSMOSENSING HISTIDINE PROTEIN KINASE SLN1"/>
    <property type="match status" value="1"/>
</dbReference>
<evidence type="ECO:0000313" key="16">
    <source>
        <dbReference type="Proteomes" id="UP000248326"/>
    </source>
</evidence>
<dbReference type="SUPFAM" id="SSF52172">
    <property type="entry name" value="CheY-like"/>
    <property type="match status" value="2"/>
</dbReference>
<dbReference type="InterPro" id="IPR003661">
    <property type="entry name" value="HisK_dim/P_dom"/>
</dbReference>
<evidence type="ECO:0000259" key="13">
    <source>
        <dbReference type="PROSITE" id="PS50110"/>
    </source>
</evidence>
<keyword evidence="7" id="KW-0902">Two-component regulatory system</keyword>
<dbReference type="InterPro" id="IPR035965">
    <property type="entry name" value="PAS-like_dom_sf"/>
</dbReference>
<dbReference type="InterPro" id="IPR003660">
    <property type="entry name" value="HAMP_dom"/>
</dbReference>
<dbReference type="InterPro" id="IPR036097">
    <property type="entry name" value="HisK_dim/P_sf"/>
</dbReference>
<evidence type="ECO:0000256" key="9">
    <source>
        <dbReference type="PROSITE-ProRule" id="PRU00169"/>
    </source>
</evidence>
<keyword evidence="8 11" id="KW-0472">Membrane</keyword>
<sequence>MSQFPPSPSSFSDAERHVAERPTHTTSLRSHLLRPLWFPLLLLLMIMATVTWSVLRNAQFARRVHTSQASLTLAENILNDVIDLETGERGYVITRDPRFLEPYNAAKQRLPEHFKALRDTIGEVDSGLAQRRTQQIQTLERLVREWEQRGGGLILRIVDVDPARAVQLVKEQRGKRIVDEIRRTISAYRQDELVRQEADTRASNGALRSALVVTVLGVLVAALLLLIFFLRTAAGVSEALGRLSQATSRIAGGDLDAAVESHDITELAVLAGNFNVMSHELQRKNRERDASLARIAASEARTHALINAVPDILMSVDETGTIRTFKPPADVDNPEWVNAMVGHRLRDVLPPHVADALRRGVQESLRGRKVARSEFTMDMAAVTPDAPAIQDFEARFVPVSSRESLVIARDITERKKVERLKNEFVSTVSHELRTPLTSIRGSLSLLASGVQGELPARSKKLVEIALNNSERLVRLINDILDIEKIESGKVEFKDAPVEISALLQRAADDNRAFSQQFGVELGVEPGPDVRVIGDEDRLLQVLTNLISNASKFSPRGSEVTISRVVQDGRVRISVRDRGPGIPAEFRPHIFGRFAQADSSATRQQGGTGLGLSISKAIVERHGGRLFFEDHPEGGTVFAFELPVAPSAPTEIPIPSTARRLLVCEDDHDVAYLLQLILRQGGFESDIAYSAEEAEARLVERPYDALVLDLLLPNRDGLSFIRQLRHQPQTSEMPIIVVSAIADERRGLLNGDAIAVVDWINKPVDHNRLLSAVKLAGKRTGGRAPQVLHVEDDTDVRLVVQELLQEVAEVKGAGSIAEASAMLRSQSFDLVLLDVTLPDGNGLELLAQVRETHPPVPVLVFSASDLDRSSLEHVAATLVKSRTSNDQLLGTIKALLDPAALPGGSHD</sequence>
<dbReference type="SMART" id="SM00388">
    <property type="entry name" value="HisKA"/>
    <property type="match status" value="1"/>
</dbReference>
<dbReference type="InterPro" id="IPR013656">
    <property type="entry name" value="PAS_4"/>
</dbReference>
<dbReference type="Proteomes" id="UP000248326">
    <property type="component" value="Unassembled WGS sequence"/>
</dbReference>
<dbReference type="AlphaFoldDB" id="A0A318S2M5"/>
<evidence type="ECO:0000256" key="4">
    <source>
        <dbReference type="ARBA" id="ARBA00022553"/>
    </source>
</evidence>
<dbReference type="FunFam" id="3.30.565.10:FF:000006">
    <property type="entry name" value="Sensor histidine kinase WalK"/>
    <property type="match status" value="1"/>
</dbReference>
<dbReference type="Gene3D" id="6.10.340.10">
    <property type="match status" value="1"/>
</dbReference>
<dbReference type="CDD" id="cd06225">
    <property type="entry name" value="HAMP"/>
    <property type="match status" value="1"/>
</dbReference>
<dbReference type="FunFam" id="1.10.287.130:FF:000001">
    <property type="entry name" value="Two-component sensor histidine kinase"/>
    <property type="match status" value="1"/>
</dbReference>
<dbReference type="Pfam" id="PF00072">
    <property type="entry name" value="Response_reg"/>
    <property type="match status" value="2"/>
</dbReference>
<dbReference type="PANTHER" id="PTHR43047">
    <property type="entry name" value="TWO-COMPONENT HISTIDINE PROTEIN KINASE"/>
    <property type="match status" value="1"/>
</dbReference>
<dbReference type="CDD" id="cd16922">
    <property type="entry name" value="HATPase_EvgS-ArcB-TorS-like"/>
    <property type="match status" value="1"/>
</dbReference>
<keyword evidence="5" id="KW-0808">Transferase</keyword>
<dbReference type="InterPro" id="IPR007891">
    <property type="entry name" value="CHASE3"/>
</dbReference>
<comment type="catalytic activity">
    <reaction evidence="1">
        <text>ATP + protein L-histidine = ADP + protein N-phospho-L-histidine.</text>
        <dbReference type="EC" id="2.7.13.3"/>
    </reaction>
</comment>
<evidence type="ECO:0000256" key="10">
    <source>
        <dbReference type="SAM" id="MobiDB-lite"/>
    </source>
</evidence>
<dbReference type="Gene3D" id="3.30.565.10">
    <property type="entry name" value="Histidine kinase-like ATPase, C-terminal domain"/>
    <property type="match status" value="1"/>
</dbReference>
<feature type="domain" description="HAMP" evidence="14">
    <location>
        <begin position="234"/>
        <end position="286"/>
    </location>
</feature>
<feature type="modified residue" description="4-aspartylphosphate" evidence="9">
    <location>
        <position position="708"/>
    </location>
</feature>
<dbReference type="CDD" id="cd19410">
    <property type="entry name" value="HK9-like_sensor"/>
    <property type="match status" value="1"/>
</dbReference>
<dbReference type="GO" id="GO:0005886">
    <property type="term" value="C:plasma membrane"/>
    <property type="evidence" value="ECO:0007669"/>
    <property type="project" value="TreeGrafter"/>
</dbReference>
<keyword evidence="11" id="KW-0812">Transmembrane</keyword>
<dbReference type="Pfam" id="PF02518">
    <property type="entry name" value="HATPase_c"/>
    <property type="match status" value="1"/>
</dbReference>
<evidence type="ECO:0000313" key="15">
    <source>
        <dbReference type="EMBL" id="PYE49908.1"/>
    </source>
</evidence>
<feature type="transmembrane region" description="Helical" evidence="11">
    <location>
        <begin position="36"/>
        <end position="55"/>
    </location>
</feature>
<dbReference type="PROSITE" id="PS50885">
    <property type="entry name" value="HAMP"/>
    <property type="match status" value="1"/>
</dbReference>
<dbReference type="InterPro" id="IPR001789">
    <property type="entry name" value="Sig_transdc_resp-reg_receiver"/>
</dbReference>
<feature type="domain" description="Response regulatory" evidence="13">
    <location>
        <begin position="659"/>
        <end position="776"/>
    </location>
</feature>
<evidence type="ECO:0000256" key="1">
    <source>
        <dbReference type="ARBA" id="ARBA00000085"/>
    </source>
</evidence>
<dbReference type="InterPro" id="IPR005467">
    <property type="entry name" value="His_kinase_dom"/>
</dbReference>
<reference evidence="15 16" key="1">
    <citation type="submission" date="2018-06" db="EMBL/GenBank/DDBJ databases">
        <title>Genomic Encyclopedia of Type Strains, Phase IV (KMG-IV): sequencing the most valuable type-strain genomes for metagenomic binning, comparative biology and taxonomic classification.</title>
        <authorList>
            <person name="Goeker M."/>
        </authorList>
    </citation>
    <scope>NUCLEOTIDE SEQUENCE [LARGE SCALE GENOMIC DNA]</scope>
    <source>
        <strain evidence="15 16">DSM 18048</strain>
    </source>
</reference>
<comment type="caution">
    <text evidence="15">The sequence shown here is derived from an EMBL/GenBank/DDBJ whole genome shotgun (WGS) entry which is preliminary data.</text>
</comment>
<dbReference type="SMART" id="SM00448">
    <property type="entry name" value="REC"/>
    <property type="match status" value="2"/>
</dbReference>
<keyword evidence="16" id="KW-1185">Reference proteome</keyword>
<dbReference type="SUPFAM" id="SSF158472">
    <property type="entry name" value="HAMP domain-like"/>
    <property type="match status" value="1"/>
</dbReference>
<gene>
    <name evidence="15" type="ORF">DES52_12140</name>
</gene>
<evidence type="ECO:0000259" key="14">
    <source>
        <dbReference type="PROSITE" id="PS50885"/>
    </source>
</evidence>
<keyword evidence="6 15" id="KW-0418">Kinase</keyword>
<dbReference type="CDD" id="cd00156">
    <property type="entry name" value="REC"/>
    <property type="match status" value="1"/>
</dbReference>
<feature type="region of interest" description="Disordered" evidence="10">
    <location>
        <begin position="1"/>
        <end position="24"/>
    </location>
</feature>
<dbReference type="EMBL" id="QJSX01000021">
    <property type="protein sequence ID" value="PYE49908.1"/>
    <property type="molecule type" value="Genomic_DNA"/>
</dbReference>
<dbReference type="SUPFAM" id="SSF55785">
    <property type="entry name" value="PYP-like sensor domain (PAS domain)"/>
    <property type="match status" value="1"/>
</dbReference>
<evidence type="ECO:0000256" key="3">
    <source>
        <dbReference type="ARBA" id="ARBA00012438"/>
    </source>
</evidence>
<protein>
    <recommendedName>
        <fullName evidence="3">histidine kinase</fullName>
        <ecNumber evidence="3">2.7.13.3</ecNumber>
    </recommendedName>
</protein>
<dbReference type="GO" id="GO:0009927">
    <property type="term" value="F:histidine phosphotransfer kinase activity"/>
    <property type="evidence" value="ECO:0007669"/>
    <property type="project" value="TreeGrafter"/>
</dbReference>
<keyword evidence="11" id="KW-1133">Transmembrane helix</keyword>
<dbReference type="PROSITE" id="PS50110">
    <property type="entry name" value="RESPONSE_REGULATORY"/>
    <property type="match status" value="2"/>
</dbReference>
<feature type="domain" description="Histidine kinase" evidence="12">
    <location>
        <begin position="427"/>
        <end position="645"/>
    </location>
</feature>
<keyword evidence="4 9" id="KW-0597">Phosphoprotein</keyword>
<dbReference type="Gene3D" id="3.40.50.2300">
    <property type="match status" value="2"/>
</dbReference>
<dbReference type="Gene3D" id="1.10.287.130">
    <property type="match status" value="1"/>
</dbReference>
<comment type="subcellular location">
    <subcellularLocation>
        <location evidence="2">Membrane</location>
    </subcellularLocation>
</comment>
<dbReference type="CDD" id="cd00082">
    <property type="entry name" value="HisKA"/>
    <property type="match status" value="1"/>
</dbReference>
<dbReference type="Pfam" id="PF05227">
    <property type="entry name" value="CHASE3"/>
    <property type="match status" value="1"/>
</dbReference>
<dbReference type="Pfam" id="PF00672">
    <property type="entry name" value="HAMP"/>
    <property type="match status" value="1"/>
</dbReference>
<dbReference type="Gene3D" id="3.30.450.20">
    <property type="entry name" value="PAS domain"/>
    <property type="match status" value="1"/>
</dbReference>
<dbReference type="OrthoDB" id="9759607at2"/>
<evidence type="ECO:0000256" key="2">
    <source>
        <dbReference type="ARBA" id="ARBA00004370"/>
    </source>
</evidence>
<dbReference type="GO" id="GO:0000155">
    <property type="term" value="F:phosphorelay sensor kinase activity"/>
    <property type="evidence" value="ECO:0007669"/>
    <property type="project" value="InterPro"/>
</dbReference>
<feature type="compositionally biased region" description="Basic and acidic residues" evidence="10">
    <location>
        <begin position="13"/>
        <end position="23"/>
    </location>
</feature>
<evidence type="ECO:0000256" key="8">
    <source>
        <dbReference type="ARBA" id="ARBA00023136"/>
    </source>
</evidence>
<dbReference type="Pfam" id="PF08448">
    <property type="entry name" value="PAS_4"/>
    <property type="match status" value="1"/>
</dbReference>
<evidence type="ECO:0000256" key="7">
    <source>
        <dbReference type="ARBA" id="ARBA00023012"/>
    </source>
</evidence>
<evidence type="ECO:0000256" key="6">
    <source>
        <dbReference type="ARBA" id="ARBA00022777"/>
    </source>
</evidence>
<dbReference type="SMART" id="SM00304">
    <property type="entry name" value="HAMP"/>
    <property type="match status" value="1"/>
</dbReference>
<dbReference type="PROSITE" id="PS50109">
    <property type="entry name" value="HIS_KIN"/>
    <property type="match status" value="1"/>
</dbReference>
<dbReference type="InterPro" id="IPR003594">
    <property type="entry name" value="HATPase_dom"/>
</dbReference>